<evidence type="ECO:0000256" key="2">
    <source>
        <dbReference type="ARBA" id="ARBA00022801"/>
    </source>
</evidence>
<reference evidence="5" key="1">
    <citation type="submission" date="2024-07" db="EMBL/GenBank/DDBJ databases">
        <title>Two chromosome-level genome assemblies of Korean endemic species Abeliophyllum distichum and Forsythia ovata (Oleaceae).</title>
        <authorList>
            <person name="Jang H."/>
        </authorList>
    </citation>
    <scope>NUCLEOTIDE SEQUENCE [LARGE SCALE GENOMIC DNA]</scope>
</reference>
<dbReference type="FunFam" id="3.40.50.1110:FF:000002">
    <property type="entry name" value="isoamyl acetate-hydrolyzing esterase 1 homolog"/>
    <property type="match status" value="1"/>
</dbReference>
<organism evidence="4 5">
    <name type="scientific">Abeliophyllum distichum</name>
    <dbReference type="NCBI Taxonomy" id="126358"/>
    <lineage>
        <taxon>Eukaryota</taxon>
        <taxon>Viridiplantae</taxon>
        <taxon>Streptophyta</taxon>
        <taxon>Embryophyta</taxon>
        <taxon>Tracheophyta</taxon>
        <taxon>Spermatophyta</taxon>
        <taxon>Magnoliopsida</taxon>
        <taxon>eudicotyledons</taxon>
        <taxon>Gunneridae</taxon>
        <taxon>Pentapetalae</taxon>
        <taxon>asterids</taxon>
        <taxon>lamiids</taxon>
        <taxon>Lamiales</taxon>
        <taxon>Oleaceae</taxon>
        <taxon>Forsythieae</taxon>
        <taxon>Abeliophyllum</taxon>
    </lineage>
</organism>
<dbReference type="PANTHER" id="PTHR14209:SF36">
    <property type="entry name" value="GDSL-LIKE LIPASE_ACYLHYDROLASE FAMILY PROTEIN, EXPRESSED"/>
    <property type="match status" value="1"/>
</dbReference>
<dbReference type="Proteomes" id="UP001604336">
    <property type="component" value="Unassembled WGS sequence"/>
</dbReference>
<dbReference type="Gene3D" id="3.40.50.1110">
    <property type="entry name" value="SGNH hydrolase"/>
    <property type="match status" value="1"/>
</dbReference>
<dbReference type="GO" id="GO:0016787">
    <property type="term" value="F:hydrolase activity"/>
    <property type="evidence" value="ECO:0007669"/>
    <property type="project" value="UniProtKB-KW"/>
</dbReference>
<proteinExistence type="inferred from homology"/>
<feature type="chain" id="PRO_5044765860" evidence="3">
    <location>
        <begin position="28"/>
        <end position="398"/>
    </location>
</feature>
<dbReference type="SUPFAM" id="SSF52266">
    <property type="entry name" value="SGNH hydrolase"/>
    <property type="match status" value="1"/>
</dbReference>
<dbReference type="InterPro" id="IPR036514">
    <property type="entry name" value="SGNH_hydro_sf"/>
</dbReference>
<dbReference type="InterPro" id="IPR035513">
    <property type="entry name" value="Invertase/methylesterase_inhib"/>
</dbReference>
<keyword evidence="2" id="KW-0378">Hydrolase</keyword>
<name>A0ABD1URT7_9LAMI</name>
<keyword evidence="3" id="KW-0732">Signal</keyword>
<dbReference type="Pfam" id="PF00657">
    <property type="entry name" value="Lipase_GDSL"/>
    <property type="match status" value="1"/>
</dbReference>
<dbReference type="PANTHER" id="PTHR14209">
    <property type="entry name" value="ISOAMYL ACETATE-HYDROLYZING ESTERASE 1"/>
    <property type="match status" value="1"/>
</dbReference>
<gene>
    <name evidence="4" type="ORF">Adt_12187</name>
</gene>
<sequence length="398" mass="43488">MVSTKFKSFSFLLLAIIASIFAHRVVATRIDLNPFCITSQTYDLCKIMVNGATNWHDAIGNAISATLSLAKELQSKRSFIAPAIANLSPTAKNSLQETCIESLRTVIDMLQEGQVALAAGDNGTLQTKLSAAIDTECADQLSKFGATFPLAIMAKECLAISAKTNLTRVDPSPINGSFSMRPHQIVLFGDSITERSFQPGGWGAALTDTYSRKADVLLRGYSGYNTNAALSLLQRLFPVGYESPFVAATIFFGVNDAALLGRTGENKHVPIEVYTKNIRTFVQHFKNCSPKILIVLITPPPVDEQGRLEFERANNSAVELPDRTNEETGIYAQKCVELAKELGLPSINLWSKMQETAGWQKKFLMDGLHLTQAGNAFVHEQVVNVFNQSGLSEKLSPH</sequence>
<accession>A0ABD1URT7</accession>
<comment type="similarity">
    <text evidence="1">Belongs to the 'GDSL' lipolytic enzyme family.</text>
</comment>
<keyword evidence="5" id="KW-1185">Reference proteome</keyword>
<dbReference type="CDD" id="cd01838">
    <property type="entry name" value="Isoamyl_acetate_hydrolase_like"/>
    <property type="match status" value="1"/>
</dbReference>
<comment type="caution">
    <text evidence="4">The sequence shown here is derived from an EMBL/GenBank/DDBJ whole genome shotgun (WGS) entry which is preliminary data.</text>
</comment>
<dbReference type="AlphaFoldDB" id="A0ABD1URT7"/>
<dbReference type="Gene3D" id="1.20.140.40">
    <property type="entry name" value="Invertase/pectin methylesterase inhibitor family protein"/>
    <property type="match status" value="1"/>
</dbReference>
<protein>
    <submittedName>
        <fullName evidence="4">GDSL esterase/lipase</fullName>
    </submittedName>
</protein>
<dbReference type="InterPro" id="IPR001087">
    <property type="entry name" value="GDSL"/>
</dbReference>
<evidence type="ECO:0000256" key="3">
    <source>
        <dbReference type="SAM" id="SignalP"/>
    </source>
</evidence>
<evidence type="ECO:0000313" key="5">
    <source>
        <dbReference type="Proteomes" id="UP001604336"/>
    </source>
</evidence>
<dbReference type="EMBL" id="JBFOLK010000003">
    <property type="protein sequence ID" value="KAL2527133.1"/>
    <property type="molecule type" value="Genomic_DNA"/>
</dbReference>
<evidence type="ECO:0000256" key="1">
    <source>
        <dbReference type="ARBA" id="ARBA00008668"/>
    </source>
</evidence>
<evidence type="ECO:0000313" key="4">
    <source>
        <dbReference type="EMBL" id="KAL2527133.1"/>
    </source>
</evidence>
<dbReference type="SUPFAM" id="SSF101148">
    <property type="entry name" value="Plant invertase/pectin methylesterase inhibitor"/>
    <property type="match status" value="1"/>
</dbReference>
<feature type="signal peptide" evidence="3">
    <location>
        <begin position="1"/>
        <end position="27"/>
    </location>
</feature>
<dbReference type="InterPro" id="IPR045136">
    <property type="entry name" value="Iah1-like"/>
</dbReference>